<reference evidence="1" key="2">
    <citation type="submission" date="2021-04" db="EMBL/GenBank/DDBJ databases">
        <authorList>
            <person name="Gilroy R."/>
        </authorList>
    </citation>
    <scope>NUCLEOTIDE SEQUENCE</scope>
    <source>
        <strain evidence="1">ChiBcec15-1070</strain>
    </source>
</reference>
<name>A0A9D1TY78_9BACT</name>
<proteinExistence type="predicted"/>
<organism evidence="1 2">
    <name type="scientific">Candidatus Rikenella faecigallinarum</name>
    <dbReference type="NCBI Taxonomy" id="2838745"/>
    <lineage>
        <taxon>Bacteria</taxon>
        <taxon>Pseudomonadati</taxon>
        <taxon>Bacteroidota</taxon>
        <taxon>Bacteroidia</taxon>
        <taxon>Bacteroidales</taxon>
        <taxon>Rikenellaceae</taxon>
        <taxon>Rikenella</taxon>
    </lineage>
</organism>
<comment type="caution">
    <text evidence="1">The sequence shown here is derived from an EMBL/GenBank/DDBJ whole genome shotgun (WGS) entry which is preliminary data.</text>
</comment>
<accession>A0A9D1TY78</accession>
<protein>
    <submittedName>
        <fullName evidence="1">Uncharacterized protein</fullName>
    </submittedName>
</protein>
<reference evidence="1" key="1">
    <citation type="journal article" date="2021" name="PeerJ">
        <title>Extensive microbial diversity within the chicken gut microbiome revealed by metagenomics and culture.</title>
        <authorList>
            <person name="Gilroy R."/>
            <person name="Ravi A."/>
            <person name="Getino M."/>
            <person name="Pursley I."/>
            <person name="Horton D.L."/>
            <person name="Alikhan N.F."/>
            <person name="Baker D."/>
            <person name="Gharbi K."/>
            <person name="Hall N."/>
            <person name="Watson M."/>
            <person name="Adriaenssens E.M."/>
            <person name="Foster-Nyarko E."/>
            <person name="Jarju S."/>
            <person name="Secka A."/>
            <person name="Antonio M."/>
            <person name="Oren A."/>
            <person name="Chaudhuri R.R."/>
            <person name="La Ragione R."/>
            <person name="Hildebrand F."/>
            <person name="Pallen M.J."/>
        </authorList>
    </citation>
    <scope>NUCLEOTIDE SEQUENCE</scope>
    <source>
        <strain evidence="1">ChiBcec15-1070</strain>
    </source>
</reference>
<evidence type="ECO:0000313" key="2">
    <source>
        <dbReference type="Proteomes" id="UP000823926"/>
    </source>
</evidence>
<dbReference type="Proteomes" id="UP000823926">
    <property type="component" value="Unassembled WGS sequence"/>
</dbReference>
<dbReference type="EMBL" id="DXHL01000016">
    <property type="protein sequence ID" value="HIW10430.1"/>
    <property type="molecule type" value="Genomic_DNA"/>
</dbReference>
<sequence length="156" mass="17503">MITTKEITVLLQEAGYNAQHCNDYFVQMSTDNRTYIISVQETESGLSYCNISIIYSPKGMLTSFGSTGIVSSDIRTAQDAEELLQVYNDINYKSINVKICNDLEGQNTTNLSSGFWFSTTEEYLSYFNASLEQLNSAADEVEENLFNGQPFCLSML</sequence>
<gene>
    <name evidence="1" type="ORF">H9888_02910</name>
</gene>
<dbReference type="AlphaFoldDB" id="A0A9D1TY78"/>
<evidence type="ECO:0000313" key="1">
    <source>
        <dbReference type="EMBL" id="HIW10430.1"/>
    </source>
</evidence>